<dbReference type="GO" id="GO:0009295">
    <property type="term" value="C:nucleoid"/>
    <property type="evidence" value="ECO:0007669"/>
    <property type="project" value="UniProtKB-SubCell"/>
</dbReference>
<keyword evidence="2 7" id="KW-0963">Cytoplasm</keyword>
<dbReference type="PANTHER" id="PTHR34701">
    <property type="entry name" value="TRANSCRIPTIONAL REGULATOR MRAZ"/>
    <property type="match status" value="1"/>
</dbReference>
<dbReference type="GO" id="GO:2000143">
    <property type="term" value="P:negative regulation of DNA-templated transcription initiation"/>
    <property type="evidence" value="ECO:0007669"/>
    <property type="project" value="TreeGrafter"/>
</dbReference>
<proteinExistence type="inferred from homology"/>
<gene>
    <name evidence="7" type="primary">mraZ</name>
    <name evidence="9" type="ORF">Pla110_08940</name>
</gene>
<dbReference type="GO" id="GO:0000976">
    <property type="term" value="F:transcription cis-regulatory region binding"/>
    <property type="evidence" value="ECO:0007669"/>
    <property type="project" value="TreeGrafter"/>
</dbReference>
<reference evidence="9 10" key="1">
    <citation type="submission" date="2019-02" db="EMBL/GenBank/DDBJ databases">
        <title>Deep-cultivation of Planctomycetes and their phenomic and genomic characterization uncovers novel biology.</title>
        <authorList>
            <person name="Wiegand S."/>
            <person name="Jogler M."/>
            <person name="Boedeker C."/>
            <person name="Pinto D."/>
            <person name="Vollmers J."/>
            <person name="Rivas-Marin E."/>
            <person name="Kohn T."/>
            <person name="Peeters S.H."/>
            <person name="Heuer A."/>
            <person name="Rast P."/>
            <person name="Oberbeckmann S."/>
            <person name="Bunk B."/>
            <person name="Jeske O."/>
            <person name="Meyerdierks A."/>
            <person name="Storesund J.E."/>
            <person name="Kallscheuer N."/>
            <person name="Luecker S."/>
            <person name="Lage O.M."/>
            <person name="Pohl T."/>
            <person name="Merkel B.J."/>
            <person name="Hornburger P."/>
            <person name="Mueller R.-W."/>
            <person name="Bruemmer F."/>
            <person name="Labrenz M."/>
            <person name="Spormann A.M."/>
            <person name="Op den Camp H."/>
            <person name="Overmann J."/>
            <person name="Amann R."/>
            <person name="Jetten M.S.M."/>
            <person name="Mascher T."/>
            <person name="Medema M.H."/>
            <person name="Devos D.P."/>
            <person name="Kaster A.-K."/>
            <person name="Ovreas L."/>
            <person name="Rohde M."/>
            <person name="Galperin M.Y."/>
            <person name="Jogler C."/>
        </authorList>
    </citation>
    <scope>NUCLEOTIDE SEQUENCE [LARGE SCALE GENOMIC DNA]</scope>
    <source>
        <strain evidence="9 10">Pla110</strain>
    </source>
</reference>
<dbReference type="InterPro" id="IPR007159">
    <property type="entry name" value="SpoVT-AbrB_dom"/>
</dbReference>
<evidence type="ECO:0000256" key="3">
    <source>
        <dbReference type="ARBA" id="ARBA00022737"/>
    </source>
</evidence>
<feature type="domain" description="SpoVT-AbrB" evidence="8">
    <location>
        <begin position="10"/>
        <end position="55"/>
    </location>
</feature>
<dbReference type="Gene3D" id="3.40.1550.20">
    <property type="entry name" value="Transcriptional regulator MraZ domain"/>
    <property type="match status" value="1"/>
</dbReference>
<keyword evidence="4 7" id="KW-0805">Transcription regulation</keyword>
<dbReference type="PROSITE" id="PS51740">
    <property type="entry name" value="SPOVT_ABRB"/>
    <property type="match status" value="2"/>
</dbReference>
<dbReference type="InterPro" id="IPR020603">
    <property type="entry name" value="MraZ_dom"/>
</dbReference>
<evidence type="ECO:0000256" key="2">
    <source>
        <dbReference type="ARBA" id="ARBA00022490"/>
    </source>
</evidence>
<keyword evidence="10" id="KW-1185">Reference proteome</keyword>
<dbReference type="OrthoDB" id="269168at2"/>
<evidence type="ECO:0000256" key="7">
    <source>
        <dbReference type="HAMAP-Rule" id="MF_01008"/>
    </source>
</evidence>
<organism evidence="9 10">
    <name type="scientific">Polystyrenella longa</name>
    <dbReference type="NCBI Taxonomy" id="2528007"/>
    <lineage>
        <taxon>Bacteria</taxon>
        <taxon>Pseudomonadati</taxon>
        <taxon>Planctomycetota</taxon>
        <taxon>Planctomycetia</taxon>
        <taxon>Planctomycetales</taxon>
        <taxon>Planctomycetaceae</taxon>
        <taxon>Polystyrenella</taxon>
    </lineage>
</organism>
<evidence type="ECO:0000256" key="4">
    <source>
        <dbReference type="ARBA" id="ARBA00023015"/>
    </source>
</evidence>
<dbReference type="HAMAP" id="MF_01008">
    <property type="entry name" value="MraZ"/>
    <property type="match status" value="1"/>
</dbReference>
<dbReference type="InterPro" id="IPR037914">
    <property type="entry name" value="SpoVT-AbrB_sf"/>
</dbReference>
<evidence type="ECO:0000313" key="10">
    <source>
        <dbReference type="Proteomes" id="UP000317178"/>
    </source>
</evidence>
<keyword evidence="6 7" id="KW-0804">Transcription</keyword>
<keyword evidence="3" id="KW-0677">Repeat</keyword>
<dbReference type="PANTHER" id="PTHR34701:SF1">
    <property type="entry name" value="TRANSCRIPTIONAL REGULATOR MRAZ"/>
    <property type="match status" value="1"/>
</dbReference>
<dbReference type="InterPro" id="IPR003444">
    <property type="entry name" value="MraZ"/>
</dbReference>
<dbReference type="Pfam" id="PF02381">
    <property type="entry name" value="MraZ"/>
    <property type="match status" value="1"/>
</dbReference>
<dbReference type="GO" id="GO:0005737">
    <property type="term" value="C:cytoplasm"/>
    <property type="evidence" value="ECO:0007669"/>
    <property type="project" value="UniProtKB-UniRule"/>
</dbReference>
<evidence type="ECO:0000256" key="6">
    <source>
        <dbReference type="ARBA" id="ARBA00023163"/>
    </source>
</evidence>
<name>A0A518CIX4_9PLAN</name>
<dbReference type="KEGG" id="plon:Pla110_08940"/>
<comment type="subunit">
    <text evidence="7">Forms oligomers.</text>
</comment>
<sequence length="160" mass="18299">MSAETFITGEVKRTIDDRFRLSLPNEMAEAVTDPAGETILTKERYGCLSLWSAAEWQKRVDVGVNLIKQKVSAGRMEQRWGEVQRLGRLLSTRSTTVKLANRSRLLIPEGFRQFLNVDVNQEVMIVGAAICVEIWNPDAWLETLQQEMPEFNPLFRDLSE</sequence>
<comment type="subcellular location">
    <subcellularLocation>
        <location evidence="7">Cytoplasm</location>
        <location evidence="7">Nucleoid</location>
    </subcellularLocation>
</comment>
<dbReference type="Proteomes" id="UP000317178">
    <property type="component" value="Chromosome"/>
</dbReference>
<dbReference type="AlphaFoldDB" id="A0A518CIX4"/>
<keyword evidence="5 7" id="KW-0238">DNA-binding</keyword>
<protein>
    <recommendedName>
        <fullName evidence="1 7">Transcriptional regulator MraZ</fullName>
    </recommendedName>
</protein>
<dbReference type="InterPro" id="IPR035644">
    <property type="entry name" value="MraZ_C"/>
</dbReference>
<dbReference type="InterPro" id="IPR035642">
    <property type="entry name" value="MraZ_N"/>
</dbReference>
<accession>A0A518CIX4</accession>
<feature type="domain" description="SpoVT-AbrB" evidence="8">
    <location>
        <begin position="94"/>
        <end position="139"/>
    </location>
</feature>
<dbReference type="RefSeq" id="WP_144993597.1">
    <property type="nucleotide sequence ID" value="NZ_CP036281.1"/>
</dbReference>
<evidence type="ECO:0000259" key="8">
    <source>
        <dbReference type="PROSITE" id="PS51740"/>
    </source>
</evidence>
<dbReference type="EMBL" id="CP036281">
    <property type="protein sequence ID" value="QDU79189.1"/>
    <property type="molecule type" value="Genomic_DNA"/>
</dbReference>
<comment type="similarity">
    <text evidence="7">Belongs to the MraZ family.</text>
</comment>
<evidence type="ECO:0000256" key="5">
    <source>
        <dbReference type="ARBA" id="ARBA00023125"/>
    </source>
</evidence>
<dbReference type="GO" id="GO:0003700">
    <property type="term" value="F:DNA-binding transcription factor activity"/>
    <property type="evidence" value="ECO:0007669"/>
    <property type="project" value="UniProtKB-UniRule"/>
</dbReference>
<evidence type="ECO:0000256" key="1">
    <source>
        <dbReference type="ARBA" id="ARBA00013860"/>
    </source>
</evidence>
<dbReference type="InterPro" id="IPR038619">
    <property type="entry name" value="MraZ_sf"/>
</dbReference>
<evidence type="ECO:0000313" key="9">
    <source>
        <dbReference type="EMBL" id="QDU79189.1"/>
    </source>
</evidence>
<dbReference type="CDD" id="cd16320">
    <property type="entry name" value="MraZ_N"/>
    <property type="match status" value="1"/>
</dbReference>
<dbReference type="CDD" id="cd16321">
    <property type="entry name" value="MraZ_C"/>
    <property type="match status" value="1"/>
</dbReference>
<dbReference type="SUPFAM" id="SSF89447">
    <property type="entry name" value="AbrB/MazE/MraZ-like"/>
    <property type="match status" value="1"/>
</dbReference>